<comment type="caution">
    <text evidence="16">The sequence shown here is derived from an EMBL/GenBank/DDBJ whole genome shotgun (WGS) entry which is preliminary data.</text>
</comment>
<evidence type="ECO:0000256" key="8">
    <source>
        <dbReference type="ARBA" id="ARBA00023054"/>
    </source>
</evidence>
<dbReference type="InterPro" id="IPR004835">
    <property type="entry name" value="Chitin_synth"/>
</dbReference>
<evidence type="ECO:0000256" key="10">
    <source>
        <dbReference type="ARBA" id="ARBA00023180"/>
    </source>
</evidence>
<evidence type="ECO:0000256" key="6">
    <source>
        <dbReference type="ARBA" id="ARBA00022692"/>
    </source>
</evidence>
<feature type="transmembrane region" description="Helical" evidence="14">
    <location>
        <begin position="114"/>
        <end position="132"/>
    </location>
</feature>
<evidence type="ECO:0000256" key="4">
    <source>
        <dbReference type="ARBA" id="ARBA00022676"/>
    </source>
</evidence>
<evidence type="ECO:0000259" key="15">
    <source>
        <dbReference type="Pfam" id="PF23000"/>
    </source>
</evidence>
<dbReference type="Pfam" id="PF03142">
    <property type="entry name" value="Chitin_synth_2"/>
    <property type="match status" value="1"/>
</dbReference>
<sequence length="940" mass="107192">MENHVSSQKGRISNADQFLSKAGPKNETTAPPFIPPLKDTQWTKEKVLKIVFAAFLFLLITGSGLVSRITLHIIVWHLQPPISTTTIASFGGILRSNCTNGTECVPSKERDTVLLIETIHTVGLSMLAFVVLPSFDPASASVVYMSVAVIPAAIDLIDTASASPNKGEESKIFTRKSKLAFLFFPLVGLIFQLVGIILVGTYIEQNRLIGMYVVGSILVSIKYWENFISLEGNRFASMREIKRKHQEGRTKISCLTSMWKICLTFLAVISIFTAAAKNANSMDVLKTMFGNGQSDLELTSGKVQIGDNPYCYDYVPYVVALINIITDYLCYKATEESIPTRSSGRKMLYACCATMWHETENEMKQILKSVFRLDMRQYKNNLIAEKIQGEDDENDIETFDLEAQVFFDDAFEPLKDGEKFPYVNEYVKTFTNVIEEAGSIVHDKRISVPPGEMYRTPYGGRLHYELPGGNELIIHLKDKTKIRHKKRWSQVMYMFYILQWKLEREFKKEDLQIAAENTYILALDGDVDFEPEAVLSLMRRMNKSKIVGAACGRIHPIGTGPMVWYQKFEYAISHWLQKATEHVIGCVLCSPGCFSLFRGSAILHADVLETYTTVPTEAQHVVQYDQGEDRWLCTLLLKEGWRVEYCAESDAYTFAPESFYEFYNQRRRWSPSTMANILDLIVDWKNVTKKNENISFLYIAYHVFLFISTLLTPGTIFMLILGAIIVGFEAIPPWLSLILNLVPVGVFLLMCLYASTQRQEFLCLIPGLLYFLAIPSMCMLMFLYSIGNLHVVSWGTRETKQEPDTKNQKAKETPEIDEKGYFCSLGSFCSCIVCPTNNYTQQDFLYNNMLNKMKKMMNMENRESVSEVSQDQTFLKQTHRETDEIQNEENADTENKGEEVKIQPTDVNQTKNNDEYCLDKNIQLLKRKKENFGKRLSNNI</sequence>
<reference evidence="16" key="1">
    <citation type="submission" date="2021-03" db="EMBL/GenBank/DDBJ databases">
        <authorList>
            <person name="Bekaert M."/>
        </authorList>
    </citation>
    <scope>NUCLEOTIDE SEQUENCE</scope>
</reference>
<dbReference type="InterPro" id="IPR055120">
    <property type="entry name" value="Chs-1/2_IV_N"/>
</dbReference>
<dbReference type="GO" id="GO:0005886">
    <property type="term" value="C:plasma membrane"/>
    <property type="evidence" value="ECO:0007669"/>
    <property type="project" value="UniProtKB-SubCell"/>
</dbReference>
<keyword evidence="7 14" id="KW-1133">Transmembrane helix</keyword>
<feature type="domain" description="Chitin synthase chs-1/2 N-terminal putative transporter" evidence="15">
    <location>
        <begin position="110"/>
        <end position="288"/>
    </location>
</feature>
<dbReference type="FunFam" id="3.90.550.10:FF:000139">
    <property type="entry name" value="Chitin synthase 8"/>
    <property type="match status" value="1"/>
</dbReference>
<dbReference type="InterPro" id="IPR029044">
    <property type="entry name" value="Nucleotide-diphossugar_trans"/>
</dbReference>
<accession>A0A8S3QBT5</accession>
<evidence type="ECO:0000256" key="5">
    <source>
        <dbReference type="ARBA" id="ARBA00022679"/>
    </source>
</evidence>
<feature type="transmembrane region" description="Helical" evidence="14">
    <location>
        <begin position="252"/>
        <end position="276"/>
    </location>
</feature>
<keyword evidence="17" id="KW-1185">Reference proteome</keyword>
<feature type="transmembrane region" description="Helical" evidence="14">
    <location>
        <begin position="47"/>
        <end position="67"/>
    </location>
</feature>
<evidence type="ECO:0000256" key="13">
    <source>
        <dbReference type="SAM" id="MobiDB-lite"/>
    </source>
</evidence>
<keyword evidence="8" id="KW-0175">Coiled coil</keyword>
<keyword evidence="5 16" id="KW-0808">Transferase</keyword>
<dbReference type="CDD" id="cd04190">
    <property type="entry name" value="Chitin_synth_C"/>
    <property type="match status" value="1"/>
</dbReference>
<comment type="subcellular location">
    <subcellularLocation>
        <location evidence="1">Cell membrane</location>
        <topology evidence="1">Multi-pass membrane protein</topology>
    </subcellularLocation>
</comment>
<comment type="similarity">
    <text evidence="11">Belongs to the chitin synthase family. Class IV subfamily.</text>
</comment>
<dbReference type="EC" id="2.4.1.16" evidence="2"/>
<feature type="transmembrane region" description="Helical" evidence="14">
    <location>
        <begin position="209"/>
        <end position="231"/>
    </location>
</feature>
<dbReference type="Pfam" id="PF23000">
    <property type="entry name" value="ChitinSynthase_IV_N"/>
    <property type="match status" value="1"/>
</dbReference>
<evidence type="ECO:0000256" key="14">
    <source>
        <dbReference type="SAM" id="Phobius"/>
    </source>
</evidence>
<evidence type="ECO:0000256" key="9">
    <source>
        <dbReference type="ARBA" id="ARBA00023136"/>
    </source>
</evidence>
<keyword evidence="4 16" id="KW-0328">Glycosyltransferase</keyword>
<name>A0A8S3QBT5_MYTED</name>
<dbReference type="Proteomes" id="UP000683360">
    <property type="component" value="Unassembled WGS sequence"/>
</dbReference>
<feature type="transmembrane region" description="Helical" evidence="14">
    <location>
        <begin position="314"/>
        <end position="331"/>
    </location>
</feature>
<feature type="transmembrane region" description="Helical" evidence="14">
    <location>
        <begin position="179"/>
        <end position="203"/>
    </location>
</feature>
<evidence type="ECO:0000256" key="12">
    <source>
        <dbReference type="ARBA" id="ARBA00048014"/>
    </source>
</evidence>
<dbReference type="GO" id="GO:0004100">
    <property type="term" value="F:chitin synthase activity"/>
    <property type="evidence" value="ECO:0007669"/>
    <property type="project" value="UniProtKB-EC"/>
</dbReference>
<protein>
    <recommendedName>
        <fullName evidence="2">chitin synthase</fullName>
        <ecNumber evidence="2">2.4.1.16</ecNumber>
    </recommendedName>
</protein>
<evidence type="ECO:0000256" key="3">
    <source>
        <dbReference type="ARBA" id="ARBA00022475"/>
    </source>
</evidence>
<dbReference type="OrthoDB" id="370884at2759"/>
<comment type="catalytic activity">
    <reaction evidence="12">
        <text>[(1-&gt;4)-N-acetyl-beta-D-glucosaminyl](n) + UDP-N-acetyl-alpha-D-glucosamine = [(1-&gt;4)-N-acetyl-beta-D-glucosaminyl](n+1) + UDP + H(+)</text>
        <dbReference type="Rhea" id="RHEA:16637"/>
        <dbReference type="Rhea" id="RHEA-COMP:9593"/>
        <dbReference type="Rhea" id="RHEA-COMP:9595"/>
        <dbReference type="ChEBI" id="CHEBI:15378"/>
        <dbReference type="ChEBI" id="CHEBI:17029"/>
        <dbReference type="ChEBI" id="CHEBI:57705"/>
        <dbReference type="ChEBI" id="CHEBI:58223"/>
        <dbReference type="EC" id="2.4.1.16"/>
    </reaction>
</comment>
<keyword evidence="3" id="KW-1003">Cell membrane</keyword>
<keyword evidence="10" id="KW-0325">Glycoprotein</keyword>
<dbReference type="GO" id="GO:0006031">
    <property type="term" value="P:chitin biosynthetic process"/>
    <property type="evidence" value="ECO:0007669"/>
    <property type="project" value="TreeGrafter"/>
</dbReference>
<proteinExistence type="inferred from homology"/>
<evidence type="ECO:0000313" key="17">
    <source>
        <dbReference type="Proteomes" id="UP000683360"/>
    </source>
</evidence>
<evidence type="ECO:0000256" key="11">
    <source>
        <dbReference type="ARBA" id="ARBA00046329"/>
    </source>
</evidence>
<gene>
    <name evidence="16" type="ORF">MEDL_8646</name>
</gene>
<dbReference type="AlphaFoldDB" id="A0A8S3QBT5"/>
<keyword evidence="6 14" id="KW-0812">Transmembrane</keyword>
<feature type="region of interest" description="Disordered" evidence="13">
    <location>
        <begin position="879"/>
        <end position="898"/>
    </location>
</feature>
<keyword evidence="9 14" id="KW-0472">Membrane</keyword>
<evidence type="ECO:0000256" key="2">
    <source>
        <dbReference type="ARBA" id="ARBA00012543"/>
    </source>
</evidence>
<feature type="transmembrane region" description="Helical" evidence="14">
    <location>
        <begin position="699"/>
        <end position="728"/>
    </location>
</feature>
<dbReference type="PANTHER" id="PTHR22914:SF42">
    <property type="entry name" value="CHITIN SYNTHASE"/>
    <property type="match status" value="1"/>
</dbReference>
<evidence type="ECO:0000256" key="1">
    <source>
        <dbReference type="ARBA" id="ARBA00004651"/>
    </source>
</evidence>
<evidence type="ECO:0000256" key="7">
    <source>
        <dbReference type="ARBA" id="ARBA00022989"/>
    </source>
</evidence>
<dbReference type="SUPFAM" id="SSF53448">
    <property type="entry name" value="Nucleotide-diphospho-sugar transferases"/>
    <property type="match status" value="1"/>
</dbReference>
<feature type="transmembrane region" description="Helical" evidence="14">
    <location>
        <begin position="734"/>
        <end position="754"/>
    </location>
</feature>
<dbReference type="Gene3D" id="3.90.550.10">
    <property type="entry name" value="Spore Coat Polysaccharide Biosynthesis Protein SpsA, Chain A"/>
    <property type="match status" value="1"/>
</dbReference>
<feature type="transmembrane region" description="Helical" evidence="14">
    <location>
        <begin position="761"/>
        <end position="784"/>
    </location>
</feature>
<dbReference type="PANTHER" id="PTHR22914">
    <property type="entry name" value="CHITIN SYNTHASE"/>
    <property type="match status" value="1"/>
</dbReference>
<evidence type="ECO:0000313" key="16">
    <source>
        <dbReference type="EMBL" id="CAG2193583.1"/>
    </source>
</evidence>
<dbReference type="EMBL" id="CAJPWZ010000460">
    <property type="protein sequence ID" value="CAG2193583.1"/>
    <property type="molecule type" value="Genomic_DNA"/>
</dbReference>
<organism evidence="16 17">
    <name type="scientific">Mytilus edulis</name>
    <name type="common">Blue mussel</name>
    <dbReference type="NCBI Taxonomy" id="6550"/>
    <lineage>
        <taxon>Eukaryota</taxon>
        <taxon>Metazoa</taxon>
        <taxon>Spiralia</taxon>
        <taxon>Lophotrochozoa</taxon>
        <taxon>Mollusca</taxon>
        <taxon>Bivalvia</taxon>
        <taxon>Autobranchia</taxon>
        <taxon>Pteriomorphia</taxon>
        <taxon>Mytilida</taxon>
        <taxon>Mytiloidea</taxon>
        <taxon>Mytilidae</taxon>
        <taxon>Mytilinae</taxon>
        <taxon>Mytilus</taxon>
    </lineage>
</organism>